<name>A0A0B6YKM4_9EUPU</name>
<protein>
    <submittedName>
        <fullName evidence="2">Uncharacterized protein</fullName>
    </submittedName>
</protein>
<dbReference type="EMBL" id="HACG01009165">
    <property type="protein sequence ID" value="CEK56030.1"/>
    <property type="molecule type" value="Transcribed_RNA"/>
</dbReference>
<evidence type="ECO:0000313" key="2">
    <source>
        <dbReference type="EMBL" id="CEK56030.1"/>
    </source>
</evidence>
<proteinExistence type="predicted"/>
<accession>A0A0B6YKM4</accession>
<reference evidence="2" key="1">
    <citation type="submission" date="2014-12" db="EMBL/GenBank/DDBJ databases">
        <title>Insight into the proteome of Arion vulgaris.</title>
        <authorList>
            <person name="Aradska J."/>
            <person name="Bulat T."/>
            <person name="Smidak R."/>
            <person name="Sarate P."/>
            <person name="Gangsoo J."/>
            <person name="Sialana F."/>
            <person name="Bilban M."/>
            <person name="Lubec G."/>
        </authorList>
    </citation>
    <scope>NUCLEOTIDE SEQUENCE</scope>
    <source>
        <tissue evidence="2">Skin</tissue>
    </source>
</reference>
<gene>
    <name evidence="2" type="primary">ORF26615</name>
</gene>
<feature type="non-terminal residue" evidence="2">
    <location>
        <position position="75"/>
    </location>
</feature>
<evidence type="ECO:0000256" key="1">
    <source>
        <dbReference type="SAM" id="Coils"/>
    </source>
</evidence>
<sequence>KAQMDCDADRIYKFSQEKSELVGRVGELQAKILNLEGQMANLHHQKMTLEDTMTMERNRATENSLQLEKKLRDVQ</sequence>
<dbReference type="AlphaFoldDB" id="A0A0B6YKM4"/>
<organism evidence="2">
    <name type="scientific">Arion vulgaris</name>
    <dbReference type="NCBI Taxonomy" id="1028688"/>
    <lineage>
        <taxon>Eukaryota</taxon>
        <taxon>Metazoa</taxon>
        <taxon>Spiralia</taxon>
        <taxon>Lophotrochozoa</taxon>
        <taxon>Mollusca</taxon>
        <taxon>Gastropoda</taxon>
        <taxon>Heterobranchia</taxon>
        <taxon>Euthyneura</taxon>
        <taxon>Panpulmonata</taxon>
        <taxon>Eupulmonata</taxon>
        <taxon>Stylommatophora</taxon>
        <taxon>Helicina</taxon>
        <taxon>Arionoidea</taxon>
        <taxon>Arionidae</taxon>
        <taxon>Arion</taxon>
    </lineage>
</organism>
<feature type="non-terminal residue" evidence="2">
    <location>
        <position position="1"/>
    </location>
</feature>
<keyword evidence="1" id="KW-0175">Coiled coil</keyword>
<feature type="coiled-coil region" evidence="1">
    <location>
        <begin position="25"/>
        <end position="52"/>
    </location>
</feature>